<dbReference type="InterPro" id="IPR052214">
    <property type="entry name" value="DAG_Lipase-Related"/>
</dbReference>
<evidence type="ECO:0000256" key="2">
    <source>
        <dbReference type="ARBA" id="ARBA00004651"/>
    </source>
</evidence>
<dbReference type="Proteomes" id="UP000235388">
    <property type="component" value="Unassembled WGS sequence"/>
</dbReference>
<reference evidence="19 20" key="1">
    <citation type="submission" date="2017-11" db="EMBL/GenBank/DDBJ databases">
        <title>De novo assembly and phasing of dikaryotic genomes from two isolates of Puccinia coronata f. sp. avenae, the causal agent of oat crown rust.</title>
        <authorList>
            <person name="Miller M.E."/>
            <person name="Zhang Y."/>
            <person name="Omidvar V."/>
            <person name="Sperschneider J."/>
            <person name="Schwessinger B."/>
            <person name="Raley C."/>
            <person name="Palmer J.M."/>
            <person name="Garnica D."/>
            <person name="Upadhyaya N."/>
            <person name="Rathjen J."/>
            <person name="Taylor J.M."/>
            <person name="Park R.F."/>
            <person name="Dodds P.N."/>
            <person name="Hirsch C.D."/>
            <person name="Kianian S.F."/>
            <person name="Figueroa M."/>
        </authorList>
    </citation>
    <scope>NUCLEOTIDE SEQUENCE [LARGE SCALE GENOMIC DNA]</scope>
    <source>
        <strain evidence="17">12NC29</strain>
        <strain evidence="18">12SD80</strain>
    </source>
</reference>
<evidence type="ECO:0000313" key="19">
    <source>
        <dbReference type="Proteomes" id="UP000235388"/>
    </source>
</evidence>
<dbReference type="GO" id="GO:0019369">
    <property type="term" value="P:arachidonate metabolic process"/>
    <property type="evidence" value="ECO:0007669"/>
    <property type="project" value="TreeGrafter"/>
</dbReference>
<evidence type="ECO:0000259" key="16">
    <source>
        <dbReference type="Pfam" id="PF01764"/>
    </source>
</evidence>
<dbReference type="Gene3D" id="3.40.50.1820">
    <property type="entry name" value="alpha/beta hydrolase"/>
    <property type="match status" value="1"/>
</dbReference>
<evidence type="ECO:0000256" key="11">
    <source>
        <dbReference type="ARBA" id="ARBA00023098"/>
    </source>
</evidence>
<evidence type="ECO:0000313" key="17">
    <source>
        <dbReference type="EMBL" id="PLW37063.1"/>
    </source>
</evidence>
<comment type="subcellular location">
    <subcellularLocation>
        <location evidence="2">Cell membrane</location>
        <topology evidence="2">Multi-pass membrane protein</topology>
    </subcellularLocation>
</comment>
<proteinExistence type="predicted"/>
<evidence type="ECO:0000256" key="5">
    <source>
        <dbReference type="ARBA" id="ARBA00022692"/>
    </source>
</evidence>
<evidence type="ECO:0000256" key="10">
    <source>
        <dbReference type="ARBA" id="ARBA00022989"/>
    </source>
</evidence>
<feature type="domain" description="Fungal lipase-type" evidence="16">
    <location>
        <begin position="502"/>
        <end position="697"/>
    </location>
</feature>
<dbReference type="STRING" id="200324.A0A2N5UH40"/>
<dbReference type="InterPro" id="IPR029058">
    <property type="entry name" value="AB_hydrolase_fold"/>
</dbReference>
<keyword evidence="6" id="KW-0479">Metal-binding</keyword>
<dbReference type="GO" id="GO:0005886">
    <property type="term" value="C:plasma membrane"/>
    <property type="evidence" value="ECO:0007669"/>
    <property type="project" value="UniProtKB-SubCell"/>
</dbReference>
<evidence type="ECO:0000256" key="7">
    <source>
        <dbReference type="ARBA" id="ARBA00022801"/>
    </source>
</evidence>
<dbReference type="SUPFAM" id="SSF53474">
    <property type="entry name" value="alpha/beta-Hydrolases"/>
    <property type="match status" value="1"/>
</dbReference>
<feature type="region of interest" description="Disordered" evidence="15">
    <location>
        <begin position="461"/>
        <end position="486"/>
    </location>
</feature>
<evidence type="ECO:0000256" key="1">
    <source>
        <dbReference type="ARBA" id="ARBA00001913"/>
    </source>
</evidence>
<keyword evidence="19" id="KW-1185">Reference proteome</keyword>
<evidence type="ECO:0000256" key="3">
    <source>
        <dbReference type="ARBA" id="ARBA00022475"/>
    </source>
</evidence>
<dbReference type="AlphaFoldDB" id="A0A2N5UH40"/>
<evidence type="ECO:0000256" key="6">
    <source>
        <dbReference type="ARBA" id="ARBA00022723"/>
    </source>
</evidence>
<feature type="compositionally biased region" description="Polar residues" evidence="15">
    <location>
        <begin position="472"/>
        <end position="484"/>
    </location>
</feature>
<protein>
    <recommendedName>
        <fullName evidence="14">sn-1-specific diacylglycerol lipase</fullName>
        <ecNumber evidence="14">3.1.1.116</ecNumber>
    </recommendedName>
</protein>
<keyword evidence="10" id="KW-1133">Transmembrane helix</keyword>
<comment type="caution">
    <text evidence="17">The sequence shown here is derived from an EMBL/GenBank/DDBJ whole genome shotgun (WGS) entry which is preliminary data.</text>
</comment>
<keyword evidence="12" id="KW-0472">Membrane</keyword>
<dbReference type="InterPro" id="IPR002921">
    <property type="entry name" value="Fungal_lipase-type"/>
</dbReference>
<name>A0A2N5UH40_9BASI</name>
<sequence>MKTTEKSTLCFEDGSDIGNTSCSTNWRYIMDELDSAHMPGHLAVGKGCEQPVVPSDAGAQPGSSLIFPAAHGALAIASIATRFGFNVAQKSVQLGLAIPQTIICNVLPSQLNPLSNAIQASLSFAEYSALTALQLAEGLSSTGLNIAAYSVTQLDQLISSYQQLQPSLPSLDALRLFLALLRQQWEKITPCSSDLPATNTTEPFQFFQVLRALSTWALIQQLTQHIEDHQLSTFLVPIPPPGSDSPSQQRKINLEFQDHDEHPDIVKQKFRRYIDLSLSSYGGLGHILFAPKKPPSSGSSEPRPVGDQSSSDGTTKTSSEIAEDSPTYKAWYLLLGKHDRDLLTQHGELFDESSVPENLTEEDRKIAEELKSLLPVEPKPTAPVRKEEKGKAKDDEISQKKIEAAEITDLMEQIGSLSTAQDRDDAKEWNLVMHPDHEVVLEDPELANSYHDVSPELDCASSTVAEGAEDSPPQSDDQPTTSKCQPPRYYILLDRDSGTVIVCFRGTFSLDDLHTDLTCDHDIFDPELYWDEPCWEDKMDDNAEEKEKETAPGNKKKRTFQVHKGFLDVSKHLIGLPPASSSSSPPKAPRETKFMASIRSALNQRNTNGTGASAGRFRKIEFVGHSLGAGVGVLLSLMLADPRTGISTKRSGLPEGTSIRTYAICPPCTTSKGLSELSRKMVKTLINGNDFVPRLSINHVLNLKTLIIWIEFFEANPDQIVLMSSDKVHGGIWKNLLQVYARLKMFQSQAGSSNNDHETDVSKQILLEDEVWLIEIRNLLESKIRKEHQVDVLLPAGMIYWMIKDDLFIVPENQTQDIFNRIQFDITMIKDHLIHHVKERFASHL</sequence>
<keyword evidence="4" id="KW-0597">Phosphoprotein</keyword>
<evidence type="ECO:0000256" key="13">
    <source>
        <dbReference type="ARBA" id="ARBA00024531"/>
    </source>
</evidence>
<feature type="compositionally biased region" description="Polar residues" evidence="15">
    <location>
        <begin position="307"/>
        <end position="320"/>
    </location>
</feature>
<keyword evidence="5" id="KW-0812">Transmembrane</keyword>
<evidence type="ECO:0000256" key="14">
    <source>
        <dbReference type="ARBA" id="ARBA00026104"/>
    </source>
</evidence>
<evidence type="ECO:0000256" key="4">
    <source>
        <dbReference type="ARBA" id="ARBA00022553"/>
    </source>
</evidence>
<dbReference type="GO" id="GO:0046340">
    <property type="term" value="P:diacylglycerol catabolic process"/>
    <property type="evidence" value="ECO:0007669"/>
    <property type="project" value="TreeGrafter"/>
</dbReference>
<evidence type="ECO:0000256" key="15">
    <source>
        <dbReference type="SAM" id="MobiDB-lite"/>
    </source>
</evidence>
<dbReference type="Proteomes" id="UP000235392">
    <property type="component" value="Unassembled WGS sequence"/>
</dbReference>
<feature type="region of interest" description="Disordered" evidence="15">
    <location>
        <begin position="289"/>
        <end position="322"/>
    </location>
</feature>
<comment type="cofactor">
    <cofactor evidence="1">
        <name>Ca(2+)</name>
        <dbReference type="ChEBI" id="CHEBI:29108"/>
    </cofactor>
</comment>
<dbReference type="CDD" id="cd00519">
    <property type="entry name" value="Lipase_3"/>
    <property type="match status" value="1"/>
</dbReference>
<keyword evidence="8" id="KW-0106">Calcium</keyword>
<gene>
    <name evidence="17" type="ORF">PCANC_16303</name>
    <name evidence="18" type="ORF">PCASD_08167</name>
</gene>
<dbReference type="GO" id="GO:0046872">
    <property type="term" value="F:metal ion binding"/>
    <property type="evidence" value="ECO:0007669"/>
    <property type="project" value="UniProtKB-KW"/>
</dbReference>
<dbReference type="EMBL" id="PGCJ01000229">
    <property type="protein sequence ID" value="PLW37063.1"/>
    <property type="molecule type" value="Genomic_DNA"/>
</dbReference>
<dbReference type="PANTHER" id="PTHR45792:SF8">
    <property type="entry name" value="DIACYLGLYCEROL LIPASE-ALPHA"/>
    <property type="match status" value="1"/>
</dbReference>
<evidence type="ECO:0000256" key="12">
    <source>
        <dbReference type="ARBA" id="ARBA00023136"/>
    </source>
</evidence>
<dbReference type="OrthoDB" id="438440at2759"/>
<evidence type="ECO:0000313" key="20">
    <source>
        <dbReference type="Proteomes" id="UP000235392"/>
    </source>
</evidence>
<comment type="catalytic activity">
    <reaction evidence="13">
        <text>a 1,2-diacyl-sn-glycerol + H2O = a 2-acylglycerol + a fatty acid + H(+)</text>
        <dbReference type="Rhea" id="RHEA:33275"/>
        <dbReference type="ChEBI" id="CHEBI:15377"/>
        <dbReference type="ChEBI" id="CHEBI:15378"/>
        <dbReference type="ChEBI" id="CHEBI:17389"/>
        <dbReference type="ChEBI" id="CHEBI:17815"/>
        <dbReference type="ChEBI" id="CHEBI:28868"/>
        <dbReference type="EC" id="3.1.1.116"/>
    </reaction>
    <physiologicalReaction direction="left-to-right" evidence="13">
        <dbReference type="Rhea" id="RHEA:33276"/>
    </physiologicalReaction>
</comment>
<dbReference type="EC" id="3.1.1.116" evidence="14"/>
<evidence type="ECO:0000313" key="18">
    <source>
        <dbReference type="EMBL" id="PLW47554.1"/>
    </source>
</evidence>
<organism evidence="17 19">
    <name type="scientific">Puccinia coronata f. sp. avenae</name>
    <dbReference type="NCBI Taxonomy" id="200324"/>
    <lineage>
        <taxon>Eukaryota</taxon>
        <taxon>Fungi</taxon>
        <taxon>Dikarya</taxon>
        <taxon>Basidiomycota</taxon>
        <taxon>Pucciniomycotina</taxon>
        <taxon>Pucciniomycetes</taxon>
        <taxon>Pucciniales</taxon>
        <taxon>Pucciniaceae</taxon>
        <taxon>Puccinia</taxon>
    </lineage>
</organism>
<keyword evidence="9" id="KW-0442">Lipid degradation</keyword>
<evidence type="ECO:0000256" key="8">
    <source>
        <dbReference type="ARBA" id="ARBA00022837"/>
    </source>
</evidence>
<dbReference type="GO" id="GO:0016298">
    <property type="term" value="F:lipase activity"/>
    <property type="evidence" value="ECO:0007669"/>
    <property type="project" value="TreeGrafter"/>
</dbReference>
<keyword evidence="11" id="KW-0443">Lipid metabolism</keyword>
<evidence type="ECO:0000256" key="9">
    <source>
        <dbReference type="ARBA" id="ARBA00022963"/>
    </source>
</evidence>
<keyword evidence="7" id="KW-0378">Hydrolase</keyword>
<accession>A0A2N5UH40</accession>
<dbReference type="EMBL" id="PGCI01000030">
    <property type="protein sequence ID" value="PLW47554.1"/>
    <property type="molecule type" value="Genomic_DNA"/>
</dbReference>
<dbReference type="PANTHER" id="PTHR45792">
    <property type="entry name" value="DIACYLGLYCEROL LIPASE HOMOLOG-RELATED"/>
    <property type="match status" value="1"/>
</dbReference>
<keyword evidence="3" id="KW-1003">Cell membrane</keyword>
<dbReference type="Pfam" id="PF01764">
    <property type="entry name" value="Lipase_3"/>
    <property type="match status" value="1"/>
</dbReference>